<dbReference type="InterPro" id="IPR036397">
    <property type="entry name" value="RNaseH_sf"/>
</dbReference>
<evidence type="ECO:0000313" key="2">
    <source>
        <dbReference type="Proteomes" id="UP000287166"/>
    </source>
</evidence>
<keyword evidence="2" id="KW-1185">Reference proteome</keyword>
<organism evidence="1 2">
    <name type="scientific">Sparassis crispa</name>
    <dbReference type="NCBI Taxonomy" id="139825"/>
    <lineage>
        <taxon>Eukaryota</taxon>
        <taxon>Fungi</taxon>
        <taxon>Dikarya</taxon>
        <taxon>Basidiomycota</taxon>
        <taxon>Agaricomycotina</taxon>
        <taxon>Agaricomycetes</taxon>
        <taxon>Polyporales</taxon>
        <taxon>Sparassidaceae</taxon>
        <taxon>Sparassis</taxon>
    </lineage>
</organism>
<dbReference type="InParanoid" id="A0A401H6X0"/>
<sequence>MWRRNEPIMLVPPLPAHHSHPRSHRIPPPTLLESVAAHADAGGKRLIPFLKAPWEDCAIRAELAGQVRILNTTADSSKKKEAKSHKKWYRQNKMNTQFLFIYTDGSQLDTEDGTKTGAGLVILYQDCTVAECKYHMGMQAEVYDAELKALTEGAVTAIPITMSRDTPVWTIFFCADNSSAIVTEFLEADERNQVVIRWTPGHHKIDRNEKADQLAKDAADMETAGGEQATWAHMRRAAKESAIEAWRDAWRNDEDNLCNGWFGPANHLTPSL</sequence>
<dbReference type="OrthoDB" id="2985039at2759"/>
<accession>A0A401H6X0</accession>
<reference evidence="1 2" key="1">
    <citation type="journal article" date="2018" name="Sci. Rep.">
        <title>Genome sequence of the cauliflower mushroom Sparassis crispa (Hanabiratake) and its association with beneficial usage.</title>
        <authorList>
            <person name="Kiyama R."/>
            <person name="Furutani Y."/>
            <person name="Kawaguchi K."/>
            <person name="Nakanishi T."/>
        </authorList>
    </citation>
    <scope>NUCLEOTIDE SEQUENCE [LARGE SCALE GENOMIC DNA]</scope>
</reference>
<evidence type="ECO:0000313" key="1">
    <source>
        <dbReference type="EMBL" id="GBE90186.1"/>
    </source>
</evidence>
<dbReference type="Gene3D" id="3.30.420.10">
    <property type="entry name" value="Ribonuclease H-like superfamily/Ribonuclease H"/>
    <property type="match status" value="1"/>
</dbReference>
<dbReference type="InterPro" id="IPR012337">
    <property type="entry name" value="RNaseH-like_sf"/>
</dbReference>
<dbReference type="STRING" id="139825.A0A401H6X0"/>
<dbReference type="GO" id="GO:0003676">
    <property type="term" value="F:nucleic acid binding"/>
    <property type="evidence" value="ECO:0007669"/>
    <property type="project" value="InterPro"/>
</dbReference>
<dbReference type="EMBL" id="BFAD01000019">
    <property type="protein sequence ID" value="GBE90186.1"/>
    <property type="molecule type" value="Genomic_DNA"/>
</dbReference>
<proteinExistence type="predicted"/>
<gene>
    <name evidence="1" type="ORF">SCP_1900350</name>
</gene>
<dbReference type="SUPFAM" id="SSF53098">
    <property type="entry name" value="Ribonuclease H-like"/>
    <property type="match status" value="1"/>
</dbReference>
<dbReference type="RefSeq" id="XP_027621099.1">
    <property type="nucleotide sequence ID" value="XM_027765298.1"/>
</dbReference>
<dbReference type="GeneID" id="38787103"/>
<name>A0A401H6X0_9APHY</name>
<dbReference type="AlphaFoldDB" id="A0A401H6X0"/>
<dbReference type="Proteomes" id="UP000287166">
    <property type="component" value="Unassembled WGS sequence"/>
</dbReference>
<protein>
    <submittedName>
        <fullName evidence="1">Uncharacterized protein</fullName>
    </submittedName>
</protein>
<comment type="caution">
    <text evidence="1">The sequence shown here is derived from an EMBL/GenBank/DDBJ whole genome shotgun (WGS) entry which is preliminary data.</text>
</comment>
<dbReference type="CDD" id="cd09276">
    <property type="entry name" value="Rnase_HI_RT_non_LTR"/>
    <property type="match status" value="1"/>
</dbReference>